<dbReference type="EMBL" id="WHUW01000009">
    <property type="protein sequence ID" value="KAF8442311.1"/>
    <property type="molecule type" value="Genomic_DNA"/>
</dbReference>
<evidence type="ECO:0000313" key="2">
    <source>
        <dbReference type="EMBL" id="KAF8442311.1"/>
    </source>
</evidence>
<comment type="caution">
    <text evidence="2">The sequence shown here is derived from an EMBL/GenBank/DDBJ whole genome shotgun (WGS) entry which is preliminary data.</text>
</comment>
<dbReference type="Proteomes" id="UP001194468">
    <property type="component" value="Unassembled WGS sequence"/>
</dbReference>
<sequence>MASTISLSSQSSSSSLTRPLSLGSVDPAASTTCDALLSHALQIDPQHLEALQTLASVRLSQENQTRLCSRFGPSHRLRSKTTRTRRRPTRDLMHTSYSTRYPSRRASRVQSCSWSVALTHLDARTLLEGVVETDDSIIEGTQIYH</sequence>
<evidence type="ECO:0000313" key="3">
    <source>
        <dbReference type="Proteomes" id="UP001194468"/>
    </source>
</evidence>
<dbReference type="AlphaFoldDB" id="A0AAD4BX66"/>
<protein>
    <submittedName>
        <fullName evidence="2">Uncharacterized protein</fullName>
    </submittedName>
</protein>
<evidence type="ECO:0000256" key="1">
    <source>
        <dbReference type="SAM" id="MobiDB-lite"/>
    </source>
</evidence>
<reference evidence="2" key="1">
    <citation type="submission" date="2019-10" db="EMBL/GenBank/DDBJ databases">
        <authorList>
            <consortium name="DOE Joint Genome Institute"/>
            <person name="Kuo A."/>
            <person name="Miyauchi S."/>
            <person name="Kiss E."/>
            <person name="Drula E."/>
            <person name="Kohler A."/>
            <person name="Sanchez-Garcia M."/>
            <person name="Andreopoulos B."/>
            <person name="Barry K.W."/>
            <person name="Bonito G."/>
            <person name="Buee M."/>
            <person name="Carver A."/>
            <person name="Chen C."/>
            <person name="Cichocki N."/>
            <person name="Clum A."/>
            <person name="Culley D."/>
            <person name="Crous P.W."/>
            <person name="Fauchery L."/>
            <person name="Girlanda M."/>
            <person name="Hayes R."/>
            <person name="Keri Z."/>
            <person name="LaButti K."/>
            <person name="Lipzen A."/>
            <person name="Lombard V."/>
            <person name="Magnuson J."/>
            <person name="Maillard F."/>
            <person name="Morin E."/>
            <person name="Murat C."/>
            <person name="Nolan M."/>
            <person name="Ohm R."/>
            <person name="Pangilinan J."/>
            <person name="Pereira M."/>
            <person name="Perotto S."/>
            <person name="Peter M."/>
            <person name="Riley R."/>
            <person name="Sitrit Y."/>
            <person name="Stielow B."/>
            <person name="Szollosi G."/>
            <person name="Zifcakova L."/>
            <person name="Stursova M."/>
            <person name="Spatafora J.W."/>
            <person name="Tedersoo L."/>
            <person name="Vaario L.-M."/>
            <person name="Yamada A."/>
            <person name="Yan M."/>
            <person name="Wang P."/>
            <person name="Xu J."/>
            <person name="Bruns T."/>
            <person name="Baldrian P."/>
            <person name="Vilgalys R."/>
            <person name="Henrissat B."/>
            <person name="Grigoriev I.V."/>
            <person name="Hibbett D."/>
            <person name="Nagy L.G."/>
            <person name="Martin F.M."/>
        </authorList>
    </citation>
    <scope>NUCLEOTIDE SEQUENCE</scope>
    <source>
        <strain evidence="2">BED1</strain>
    </source>
</reference>
<name>A0AAD4BX66_BOLED</name>
<reference evidence="2" key="2">
    <citation type="journal article" date="2020" name="Nat. Commun.">
        <title>Large-scale genome sequencing of mycorrhizal fungi provides insights into the early evolution of symbiotic traits.</title>
        <authorList>
            <person name="Miyauchi S."/>
            <person name="Kiss E."/>
            <person name="Kuo A."/>
            <person name="Drula E."/>
            <person name="Kohler A."/>
            <person name="Sanchez-Garcia M."/>
            <person name="Morin E."/>
            <person name="Andreopoulos B."/>
            <person name="Barry K.W."/>
            <person name="Bonito G."/>
            <person name="Buee M."/>
            <person name="Carver A."/>
            <person name="Chen C."/>
            <person name="Cichocki N."/>
            <person name="Clum A."/>
            <person name="Culley D."/>
            <person name="Crous P.W."/>
            <person name="Fauchery L."/>
            <person name="Girlanda M."/>
            <person name="Hayes R.D."/>
            <person name="Keri Z."/>
            <person name="LaButti K."/>
            <person name="Lipzen A."/>
            <person name="Lombard V."/>
            <person name="Magnuson J."/>
            <person name="Maillard F."/>
            <person name="Murat C."/>
            <person name="Nolan M."/>
            <person name="Ohm R.A."/>
            <person name="Pangilinan J."/>
            <person name="Pereira M.F."/>
            <person name="Perotto S."/>
            <person name="Peter M."/>
            <person name="Pfister S."/>
            <person name="Riley R."/>
            <person name="Sitrit Y."/>
            <person name="Stielow J.B."/>
            <person name="Szollosi G."/>
            <person name="Zifcakova L."/>
            <person name="Stursova M."/>
            <person name="Spatafora J.W."/>
            <person name="Tedersoo L."/>
            <person name="Vaario L.M."/>
            <person name="Yamada A."/>
            <person name="Yan M."/>
            <person name="Wang P."/>
            <person name="Xu J."/>
            <person name="Bruns T."/>
            <person name="Baldrian P."/>
            <person name="Vilgalys R."/>
            <person name="Dunand C."/>
            <person name="Henrissat B."/>
            <person name="Grigoriev I.V."/>
            <person name="Hibbett D."/>
            <person name="Nagy L.G."/>
            <person name="Martin F.M."/>
        </authorList>
    </citation>
    <scope>NUCLEOTIDE SEQUENCE</scope>
    <source>
        <strain evidence="2">BED1</strain>
    </source>
</reference>
<organism evidence="2 3">
    <name type="scientific">Boletus edulis BED1</name>
    <dbReference type="NCBI Taxonomy" id="1328754"/>
    <lineage>
        <taxon>Eukaryota</taxon>
        <taxon>Fungi</taxon>
        <taxon>Dikarya</taxon>
        <taxon>Basidiomycota</taxon>
        <taxon>Agaricomycotina</taxon>
        <taxon>Agaricomycetes</taxon>
        <taxon>Agaricomycetidae</taxon>
        <taxon>Boletales</taxon>
        <taxon>Boletineae</taxon>
        <taxon>Boletaceae</taxon>
        <taxon>Boletoideae</taxon>
        <taxon>Boletus</taxon>
    </lineage>
</organism>
<gene>
    <name evidence="2" type="ORF">L210DRAFT_3536304</name>
</gene>
<keyword evidence="3" id="KW-1185">Reference proteome</keyword>
<feature type="region of interest" description="Disordered" evidence="1">
    <location>
        <begin position="1"/>
        <end position="23"/>
    </location>
</feature>
<proteinExistence type="predicted"/>
<accession>A0AAD4BX66</accession>